<feature type="signal peptide" evidence="2">
    <location>
        <begin position="1"/>
        <end position="17"/>
    </location>
</feature>
<keyword evidence="4" id="KW-1185">Reference proteome</keyword>
<keyword evidence="1" id="KW-0812">Transmembrane</keyword>
<dbReference type="Proteomes" id="UP000807469">
    <property type="component" value="Unassembled WGS sequence"/>
</dbReference>
<feature type="transmembrane region" description="Helical" evidence="1">
    <location>
        <begin position="418"/>
        <end position="440"/>
    </location>
</feature>
<reference evidence="3" key="1">
    <citation type="submission" date="2020-11" db="EMBL/GenBank/DDBJ databases">
        <authorList>
            <consortium name="DOE Joint Genome Institute"/>
            <person name="Ahrendt S."/>
            <person name="Riley R."/>
            <person name="Andreopoulos W."/>
            <person name="Labutti K."/>
            <person name="Pangilinan J."/>
            <person name="Ruiz-Duenas F.J."/>
            <person name="Barrasa J.M."/>
            <person name="Sanchez-Garcia M."/>
            <person name="Camarero S."/>
            <person name="Miyauchi S."/>
            <person name="Serrano A."/>
            <person name="Linde D."/>
            <person name="Babiker R."/>
            <person name="Drula E."/>
            <person name="Ayuso-Fernandez I."/>
            <person name="Pacheco R."/>
            <person name="Padilla G."/>
            <person name="Ferreira P."/>
            <person name="Barriuso J."/>
            <person name="Kellner H."/>
            <person name="Castanera R."/>
            <person name="Alfaro M."/>
            <person name="Ramirez L."/>
            <person name="Pisabarro A.G."/>
            <person name="Kuo A."/>
            <person name="Tritt A."/>
            <person name="Lipzen A."/>
            <person name="He G."/>
            <person name="Yan M."/>
            <person name="Ng V."/>
            <person name="Cullen D."/>
            <person name="Martin F."/>
            <person name="Rosso M.-N."/>
            <person name="Henrissat B."/>
            <person name="Hibbett D."/>
            <person name="Martinez A.T."/>
            <person name="Grigoriev I.V."/>
        </authorList>
    </citation>
    <scope>NUCLEOTIDE SEQUENCE</scope>
    <source>
        <strain evidence="3">CIRM-BRFM 674</strain>
    </source>
</reference>
<organism evidence="3 4">
    <name type="scientific">Pholiota conissans</name>
    <dbReference type="NCBI Taxonomy" id="109636"/>
    <lineage>
        <taxon>Eukaryota</taxon>
        <taxon>Fungi</taxon>
        <taxon>Dikarya</taxon>
        <taxon>Basidiomycota</taxon>
        <taxon>Agaricomycotina</taxon>
        <taxon>Agaricomycetes</taxon>
        <taxon>Agaricomycetidae</taxon>
        <taxon>Agaricales</taxon>
        <taxon>Agaricineae</taxon>
        <taxon>Strophariaceae</taxon>
        <taxon>Pholiota</taxon>
    </lineage>
</organism>
<evidence type="ECO:0000256" key="1">
    <source>
        <dbReference type="SAM" id="Phobius"/>
    </source>
</evidence>
<feature type="transmembrane region" description="Helical" evidence="1">
    <location>
        <begin position="344"/>
        <end position="368"/>
    </location>
</feature>
<dbReference type="AlphaFoldDB" id="A0A9P5Z2E0"/>
<gene>
    <name evidence="3" type="ORF">BDN70DRAFT_640829</name>
</gene>
<dbReference type="EMBL" id="MU155199">
    <property type="protein sequence ID" value="KAF9480162.1"/>
    <property type="molecule type" value="Genomic_DNA"/>
</dbReference>
<feature type="transmembrane region" description="Helical" evidence="1">
    <location>
        <begin position="374"/>
        <end position="397"/>
    </location>
</feature>
<sequence length="466" mass="52425">MLFLLALVAALHGSIHAAPTIISAVPRDPFSSSDTSTTPGCVCPNTRSVWDIIWSCAATVFACSWVSVHPNIPAPGKKEWEVLLMRLELMVWTIIAPEMMILWAIRQWLGARKLSARYKDHAHWTMTHGYFLQMGGFMVHDGSRPRGILSPERMEALLQARLIEFPAIAEEEINDRSKGDALSKGLVLGQTTWFIAQCITRRAEGLIMTELELVTLAFASLNFCMHFFWWNKPLDVRTRVLIYAYDTPIPEKAYVLPKLSISVFRDPTTTPENKPAKSARFYSDVMVGFMLDIFIRWPWRSIKFACTRLGDMAEFAGRSNIVEDTQECVHSFYAMNTSDTESNWIVGIVSVIGIIFGGIHCMGWSFLFPTRVEAVVWQVASVIVTTVPVLMAVSVVSQSMCTPQTFCLEVFFEDPKEVLATVAIYFGSPLYIIARLVLLIEALVALRYLPGEALLEVRWAPFLPLV</sequence>
<evidence type="ECO:0000313" key="4">
    <source>
        <dbReference type="Proteomes" id="UP000807469"/>
    </source>
</evidence>
<protein>
    <submittedName>
        <fullName evidence="3">Uncharacterized protein</fullName>
    </submittedName>
</protein>
<accession>A0A9P5Z2E0</accession>
<comment type="caution">
    <text evidence="3">The sequence shown here is derived from an EMBL/GenBank/DDBJ whole genome shotgun (WGS) entry which is preliminary data.</text>
</comment>
<evidence type="ECO:0000256" key="2">
    <source>
        <dbReference type="SAM" id="SignalP"/>
    </source>
</evidence>
<feature type="chain" id="PRO_5040208411" evidence="2">
    <location>
        <begin position="18"/>
        <end position="466"/>
    </location>
</feature>
<evidence type="ECO:0000313" key="3">
    <source>
        <dbReference type="EMBL" id="KAF9480162.1"/>
    </source>
</evidence>
<keyword evidence="1" id="KW-0472">Membrane</keyword>
<dbReference type="OrthoDB" id="9451547at2759"/>
<proteinExistence type="predicted"/>
<dbReference type="PANTHER" id="PTHR35043:SF7">
    <property type="entry name" value="TRANSCRIPTION FACTOR DOMAIN-CONTAINING PROTEIN"/>
    <property type="match status" value="1"/>
</dbReference>
<keyword evidence="1" id="KW-1133">Transmembrane helix</keyword>
<feature type="transmembrane region" description="Helical" evidence="1">
    <location>
        <begin position="211"/>
        <end position="230"/>
    </location>
</feature>
<dbReference type="PANTHER" id="PTHR35043">
    <property type="entry name" value="TRANSCRIPTION FACTOR DOMAIN-CONTAINING PROTEIN"/>
    <property type="match status" value="1"/>
</dbReference>
<keyword evidence="2" id="KW-0732">Signal</keyword>
<name>A0A9P5Z2E0_9AGAR</name>